<name>A0A0U1CTU8_9MYCO</name>
<sequence length="45" mass="5285">MPGLRLTDRADRILDPRPDRIRGYVERVQRVRDDAVCFSAKQSQK</sequence>
<evidence type="ECO:0000313" key="2">
    <source>
        <dbReference type="Proteomes" id="UP000199601"/>
    </source>
</evidence>
<gene>
    <name evidence="1" type="ORF">BN000_00008</name>
</gene>
<protein>
    <submittedName>
        <fullName evidence="1">Uncharacterized protein</fullName>
    </submittedName>
</protein>
<organism evidence="1 2">
    <name type="scientific">Mycobacterium europaeum</name>
    <dbReference type="NCBI Taxonomy" id="761804"/>
    <lineage>
        <taxon>Bacteria</taxon>
        <taxon>Bacillati</taxon>
        <taxon>Actinomycetota</taxon>
        <taxon>Actinomycetes</taxon>
        <taxon>Mycobacteriales</taxon>
        <taxon>Mycobacteriaceae</taxon>
        <taxon>Mycobacterium</taxon>
        <taxon>Mycobacterium simiae complex</taxon>
    </lineage>
</organism>
<reference evidence="2" key="1">
    <citation type="submission" date="2015-03" db="EMBL/GenBank/DDBJ databases">
        <authorList>
            <person name="Urmite Genomes"/>
        </authorList>
    </citation>
    <scope>NUCLEOTIDE SEQUENCE [LARGE SCALE GENOMIC DNA]</scope>
    <source>
        <strain evidence="2">CSUR P1344</strain>
    </source>
</reference>
<dbReference type="Proteomes" id="UP000199601">
    <property type="component" value="Unassembled WGS sequence"/>
</dbReference>
<accession>A0A0U1CTU8</accession>
<evidence type="ECO:0000313" key="1">
    <source>
        <dbReference type="EMBL" id="CQD01955.1"/>
    </source>
</evidence>
<proteinExistence type="predicted"/>
<dbReference type="EMBL" id="CTEC01000001">
    <property type="protein sequence ID" value="CQD01955.1"/>
    <property type="molecule type" value="Genomic_DNA"/>
</dbReference>
<dbReference type="AlphaFoldDB" id="A0A0U1CTU8"/>
<keyword evidence="2" id="KW-1185">Reference proteome</keyword>